<proteinExistence type="predicted"/>
<reference evidence="2 3" key="1">
    <citation type="submission" date="2019-02" db="EMBL/GenBank/DDBJ databases">
        <authorList>
            <consortium name="Pathogen Informatics"/>
        </authorList>
    </citation>
    <scope>NUCLEOTIDE SEQUENCE [LARGE SCALE GENOMIC DNA]</scope>
    <source>
        <strain evidence="2 3">3012STDY7078520</strain>
    </source>
</reference>
<dbReference type="EMBL" id="CAACXN010000014">
    <property type="protein sequence ID" value="VEW12001.1"/>
    <property type="molecule type" value="Genomic_DNA"/>
</dbReference>
<accession>A0A449D332</accession>
<dbReference type="RefSeq" id="WP_141236383.1">
    <property type="nucleotide sequence ID" value="NZ_CAACXN010000014.1"/>
</dbReference>
<dbReference type="EMBL" id="CP065682">
    <property type="protein sequence ID" value="QPS32738.1"/>
    <property type="molecule type" value="Genomic_DNA"/>
</dbReference>
<evidence type="ECO:0000313" key="4">
    <source>
        <dbReference type="Proteomes" id="UP000594979"/>
    </source>
</evidence>
<name>A0A449D332_9MICO</name>
<gene>
    <name evidence="1" type="ORF">I6G59_12140</name>
    <name evidence="2" type="ORF">NCTC12391_01141</name>
</gene>
<dbReference type="KEGG" id="bcau:I6G59_12140"/>
<dbReference type="Proteomes" id="UP000386281">
    <property type="component" value="Unassembled WGS sequence"/>
</dbReference>
<organism evidence="2 3">
    <name type="scientific">Brevibacterium casei</name>
    <dbReference type="NCBI Taxonomy" id="33889"/>
    <lineage>
        <taxon>Bacteria</taxon>
        <taxon>Bacillati</taxon>
        <taxon>Actinomycetota</taxon>
        <taxon>Actinomycetes</taxon>
        <taxon>Micrococcales</taxon>
        <taxon>Brevibacteriaceae</taxon>
        <taxon>Brevibacterium</taxon>
    </lineage>
</organism>
<evidence type="ECO:0000313" key="2">
    <source>
        <dbReference type="EMBL" id="VEW12001.1"/>
    </source>
</evidence>
<evidence type="ECO:0000313" key="3">
    <source>
        <dbReference type="Proteomes" id="UP000386281"/>
    </source>
</evidence>
<protein>
    <submittedName>
        <fullName evidence="2">Uncharacterized protein</fullName>
    </submittedName>
</protein>
<evidence type="ECO:0000313" key="1">
    <source>
        <dbReference type="EMBL" id="QPS32738.1"/>
    </source>
</evidence>
<dbReference type="AlphaFoldDB" id="A0A449D332"/>
<sequence>MNDNIEETDEYNSDLKWVRMDELEVGQFYAVSVKSPLTYLLLAKNTGYRGRDEFVATNLVGAAGGRARTATYYRPEQMALIVPPSEVGGRLASAAREFGQRPFRGQDYVQLSSDCWPLNIAADSAEATA</sequence>
<dbReference type="Proteomes" id="UP000594979">
    <property type="component" value="Chromosome"/>
</dbReference>
<reference evidence="1 4" key="2">
    <citation type="submission" date="2020-12" db="EMBL/GenBank/DDBJ databases">
        <title>FDA dAtabase for Regulatory Grade micrObial Sequences (FDA-ARGOS): Supporting development and validation of Infectious Disease Dx tests.</title>
        <authorList>
            <person name="Sproer C."/>
            <person name="Gronow S."/>
            <person name="Severitt S."/>
            <person name="Schroder I."/>
            <person name="Tallon L."/>
            <person name="Sadzewicz L."/>
            <person name="Zhao X."/>
            <person name="Boylan J."/>
            <person name="Ott S."/>
            <person name="Bowen H."/>
            <person name="Vavikolanu K."/>
            <person name="Mehta A."/>
            <person name="Aluvathingal J."/>
            <person name="Nadendla S."/>
            <person name="Lowell S."/>
            <person name="Myers T."/>
            <person name="Yan Y."/>
            <person name="Sichtig H."/>
        </authorList>
    </citation>
    <scope>NUCLEOTIDE SEQUENCE [LARGE SCALE GENOMIC DNA]</scope>
    <source>
        <strain evidence="1 4">FDAARGOS_902</strain>
    </source>
</reference>